<gene>
    <name evidence="2" type="ORF">H7B67_29650</name>
</gene>
<evidence type="ECO:0000313" key="3">
    <source>
        <dbReference type="Proteomes" id="UP000535838"/>
    </source>
</evidence>
<accession>A0A841T628</accession>
<name>A0A841T628_9BACL</name>
<protein>
    <recommendedName>
        <fullName evidence="1">Core domain-containing protein</fullName>
    </recommendedName>
</protein>
<evidence type="ECO:0000313" key="2">
    <source>
        <dbReference type="EMBL" id="MBB6638316.1"/>
    </source>
</evidence>
<comment type="caution">
    <text evidence="2">The sequence shown here is derived from an EMBL/GenBank/DDBJ whole genome shotgun (WGS) entry which is preliminary data.</text>
</comment>
<dbReference type="InterPro" id="IPR035903">
    <property type="entry name" value="HesB-like_dom_sf"/>
</dbReference>
<dbReference type="SUPFAM" id="SSF89360">
    <property type="entry name" value="HesB-like domain"/>
    <property type="match status" value="1"/>
</dbReference>
<proteinExistence type="predicted"/>
<dbReference type="Proteomes" id="UP000535838">
    <property type="component" value="Unassembled WGS sequence"/>
</dbReference>
<dbReference type="EMBL" id="JACJVQ010000032">
    <property type="protein sequence ID" value="MBB6638316.1"/>
    <property type="molecule type" value="Genomic_DNA"/>
</dbReference>
<organism evidence="2 3">
    <name type="scientific">Cohnella thailandensis</name>
    <dbReference type="NCBI Taxonomy" id="557557"/>
    <lineage>
        <taxon>Bacteria</taxon>
        <taxon>Bacillati</taxon>
        <taxon>Bacillota</taxon>
        <taxon>Bacilli</taxon>
        <taxon>Bacillales</taxon>
        <taxon>Paenibacillaceae</taxon>
        <taxon>Cohnella</taxon>
    </lineage>
</organism>
<reference evidence="2 3" key="1">
    <citation type="submission" date="2020-08" db="EMBL/GenBank/DDBJ databases">
        <title>Cohnella phylogeny.</title>
        <authorList>
            <person name="Dunlap C."/>
        </authorList>
    </citation>
    <scope>NUCLEOTIDE SEQUENCE [LARGE SCALE GENOMIC DNA]</scope>
    <source>
        <strain evidence="2 3">DSM 25241</strain>
    </source>
</reference>
<dbReference type="Gene3D" id="2.60.300.12">
    <property type="entry name" value="HesB-like domain"/>
    <property type="match status" value="1"/>
</dbReference>
<dbReference type="InterPro" id="IPR000361">
    <property type="entry name" value="ATAP_core_dom"/>
</dbReference>
<dbReference type="Pfam" id="PF01521">
    <property type="entry name" value="Fe-S_biosyn"/>
    <property type="match status" value="1"/>
</dbReference>
<sequence length="113" mass="12791">MIIEWSQEAVHALAARFGDSNAIYKLVSDSEGCGCSVSGVPVLWAVDAPEKEDVQAVSEPFAVWYEPRHAIFFDERMRIAYNEQYRTFALASDSQIYTNRLAVRDMRLSQAAR</sequence>
<dbReference type="RefSeq" id="WP_185123520.1">
    <property type="nucleotide sequence ID" value="NZ_JACJVQ010000032.1"/>
</dbReference>
<keyword evidence="3" id="KW-1185">Reference proteome</keyword>
<evidence type="ECO:0000259" key="1">
    <source>
        <dbReference type="Pfam" id="PF01521"/>
    </source>
</evidence>
<feature type="domain" description="Core" evidence="1">
    <location>
        <begin position="1"/>
        <end position="104"/>
    </location>
</feature>
<dbReference type="AlphaFoldDB" id="A0A841T628"/>